<evidence type="ECO:0000313" key="4">
    <source>
        <dbReference type="Proteomes" id="UP000295573"/>
    </source>
</evidence>
<feature type="transmembrane region" description="Helical" evidence="2">
    <location>
        <begin position="36"/>
        <end position="55"/>
    </location>
</feature>
<dbReference type="RefSeq" id="WP_132151244.1">
    <property type="nucleotide sequence ID" value="NZ_SLWR01000007.1"/>
</dbReference>
<keyword evidence="2" id="KW-0812">Transmembrane</keyword>
<keyword evidence="2" id="KW-1133">Transmembrane helix</keyword>
<name>A0A4R2IMJ9_9ACTN</name>
<feature type="transmembrane region" description="Helical" evidence="2">
    <location>
        <begin position="62"/>
        <end position="81"/>
    </location>
</feature>
<gene>
    <name evidence="3" type="ORF">EV646_107288</name>
</gene>
<comment type="caution">
    <text evidence="3">The sequence shown here is derived from an EMBL/GenBank/DDBJ whole genome shotgun (WGS) entry which is preliminary data.</text>
</comment>
<feature type="region of interest" description="Disordered" evidence="1">
    <location>
        <begin position="118"/>
        <end position="142"/>
    </location>
</feature>
<dbReference type="Proteomes" id="UP000295573">
    <property type="component" value="Unassembled WGS sequence"/>
</dbReference>
<feature type="transmembrane region" description="Helical" evidence="2">
    <location>
        <begin position="87"/>
        <end position="107"/>
    </location>
</feature>
<accession>A0A4R2IMJ9</accession>
<feature type="transmembrane region" description="Helical" evidence="2">
    <location>
        <begin position="12"/>
        <end position="30"/>
    </location>
</feature>
<keyword evidence="2" id="KW-0472">Membrane</keyword>
<evidence type="ECO:0000256" key="2">
    <source>
        <dbReference type="SAM" id="Phobius"/>
    </source>
</evidence>
<dbReference type="EMBL" id="SLWR01000007">
    <property type="protein sequence ID" value="TCO46264.1"/>
    <property type="molecule type" value="Genomic_DNA"/>
</dbReference>
<evidence type="ECO:0000256" key="1">
    <source>
        <dbReference type="SAM" id="MobiDB-lite"/>
    </source>
</evidence>
<protein>
    <submittedName>
        <fullName evidence="3">Uncharacterized protein</fullName>
    </submittedName>
</protein>
<dbReference type="OrthoDB" id="3831251at2"/>
<proteinExistence type="predicted"/>
<dbReference type="AlphaFoldDB" id="A0A4R2IMJ9"/>
<evidence type="ECO:0000313" key="3">
    <source>
        <dbReference type="EMBL" id="TCO46264.1"/>
    </source>
</evidence>
<organism evidence="3 4">
    <name type="scientific">Kribbella antiqua</name>
    <dbReference type="NCBI Taxonomy" id="2512217"/>
    <lineage>
        <taxon>Bacteria</taxon>
        <taxon>Bacillati</taxon>
        <taxon>Actinomycetota</taxon>
        <taxon>Actinomycetes</taxon>
        <taxon>Propionibacteriales</taxon>
        <taxon>Kribbellaceae</taxon>
        <taxon>Kribbella</taxon>
    </lineage>
</organism>
<keyword evidence="4" id="KW-1185">Reference proteome</keyword>
<reference evidence="3 4" key="1">
    <citation type="journal article" date="2015" name="Stand. Genomic Sci.">
        <title>Genomic Encyclopedia of Bacterial and Archaeal Type Strains, Phase III: the genomes of soil and plant-associated and newly described type strains.</title>
        <authorList>
            <person name="Whitman W.B."/>
            <person name="Woyke T."/>
            <person name="Klenk H.P."/>
            <person name="Zhou Y."/>
            <person name="Lilburn T.G."/>
            <person name="Beck B.J."/>
            <person name="De Vos P."/>
            <person name="Vandamme P."/>
            <person name="Eisen J.A."/>
            <person name="Garrity G."/>
            <person name="Hugenholtz P."/>
            <person name="Kyrpides N.C."/>
        </authorList>
    </citation>
    <scope>NUCLEOTIDE SEQUENCE [LARGE SCALE GENOMIC DNA]</scope>
    <source>
        <strain evidence="3 4">VKM Ac-2541</strain>
    </source>
</reference>
<sequence length="142" mass="14524">MAELRDVRPAPRVPVWVAIIVLLAALAATAVVDGEAAGTVATIVAVLAGWLAAAGTARRWTIGPWGALAAAAAACGILLLQDPGYRVLGGLFVAVGLLGLPLILAIARVKRYADRMPETPRSTEASDLFGSGRVDSGPDLSD</sequence>